<accession>A0A6H5G1D8</accession>
<dbReference type="GO" id="GO:0006887">
    <property type="term" value="P:exocytosis"/>
    <property type="evidence" value="ECO:0007669"/>
    <property type="project" value="TreeGrafter"/>
</dbReference>
<dbReference type="GO" id="GO:0045159">
    <property type="term" value="F:myosin II binding"/>
    <property type="evidence" value="ECO:0007669"/>
    <property type="project" value="TreeGrafter"/>
</dbReference>
<dbReference type="GO" id="GO:0006893">
    <property type="term" value="P:Golgi to plasma membrane transport"/>
    <property type="evidence" value="ECO:0007669"/>
    <property type="project" value="TreeGrafter"/>
</dbReference>
<proteinExistence type="predicted"/>
<keyword evidence="2" id="KW-0812">Transmembrane</keyword>
<dbReference type="InterPro" id="IPR013905">
    <property type="entry name" value="Lgl_C_dom"/>
</dbReference>
<evidence type="ECO:0000256" key="1">
    <source>
        <dbReference type="SAM" id="MobiDB-lite"/>
    </source>
</evidence>
<keyword evidence="2" id="KW-1133">Transmembrane helix</keyword>
<evidence type="ECO:0000256" key="2">
    <source>
        <dbReference type="SAM" id="Phobius"/>
    </source>
</evidence>
<feature type="compositionally biased region" description="Polar residues" evidence="1">
    <location>
        <begin position="85"/>
        <end position="100"/>
    </location>
</feature>
<organism evidence="4 5">
    <name type="scientific">Nesidiocoris tenuis</name>
    <dbReference type="NCBI Taxonomy" id="355587"/>
    <lineage>
        <taxon>Eukaryota</taxon>
        <taxon>Metazoa</taxon>
        <taxon>Ecdysozoa</taxon>
        <taxon>Arthropoda</taxon>
        <taxon>Hexapoda</taxon>
        <taxon>Insecta</taxon>
        <taxon>Pterygota</taxon>
        <taxon>Neoptera</taxon>
        <taxon>Paraneoptera</taxon>
        <taxon>Hemiptera</taxon>
        <taxon>Heteroptera</taxon>
        <taxon>Panheteroptera</taxon>
        <taxon>Cimicomorpha</taxon>
        <taxon>Miridae</taxon>
        <taxon>Dicyphina</taxon>
        <taxon>Nesidiocoris</taxon>
    </lineage>
</organism>
<feature type="non-terminal residue" evidence="4">
    <location>
        <position position="422"/>
    </location>
</feature>
<dbReference type="Proteomes" id="UP000479000">
    <property type="component" value="Unassembled WGS sequence"/>
</dbReference>
<feature type="region of interest" description="Disordered" evidence="1">
    <location>
        <begin position="48"/>
        <end position="102"/>
    </location>
</feature>
<dbReference type="GO" id="GO:0005096">
    <property type="term" value="F:GTPase activator activity"/>
    <property type="evidence" value="ECO:0007669"/>
    <property type="project" value="TreeGrafter"/>
</dbReference>
<dbReference type="GO" id="GO:0031201">
    <property type="term" value="C:SNARE complex"/>
    <property type="evidence" value="ECO:0007669"/>
    <property type="project" value="TreeGrafter"/>
</dbReference>
<evidence type="ECO:0000313" key="5">
    <source>
        <dbReference type="Proteomes" id="UP000479000"/>
    </source>
</evidence>
<dbReference type="EMBL" id="CADCXU010003570">
    <property type="protein sequence ID" value="CAA9995545.1"/>
    <property type="molecule type" value="Genomic_DNA"/>
</dbReference>
<feature type="region of interest" description="Disordered" evidence="1">
    <location>
        <begin position="140"/>
        <end position="165"/>
    </location>
</feature>
<evidence type="ECO:0000313" key="4">
    <source>
        <dbReference type="EMBL" id="CAA9995545.1"/>
    </source>
</evidence>
<reference evidence="4 5" key="1">
    <citation type="submission" date="2020-02" db="EMBL/GenBank/DDBJ databases">
        <authorList>
            <person name="Ferguson B K."/>
        </authorList>
    </citation>
    <scope>NUCLEOTIDE SEQUENCE [LARGE SCALE GENOMIC DNA]</scope>
</reference>
<dbReference type="PANTHER" id="PTHR10241">
    <property type="entry name" value="LETHAL 2 GIANT LARVAE PROTEIN"/>
    <property type="match status" value="1"/>
</dbReference>
<name>A0A6H5G1D8_9HEMI</name>
<keyword evidence="5" id="KW-1185">Reference proteome</keyword>
<gene>
    <name evidence="4" type="ORF">NTEN_LOCUS2336</name>
</gene>
<dbReference type="AlphaFoldDB" id="A0A6H5G1D8"/>
<keyword evidence="2" id="KW-0472">Membrane</keyword>
<dbReference type="OrthoDB" id="6610662at2759"/>
<evidence type="ECO:0000259" key="3">
    <source>
        <dbReference type="Pfam" id="PF08596"/>
    </source>
</evidence>
<sequence length="422" mass="46204">MVATISHSSNNFGSGSRLAYGTDTGAVIVDIVHKVCLLNIATPDLYGGADPYQRVPKSPKRTQPPDSDPDRCRSPSIDQPEQRESSNSSPDVMSVKNNLGQHGRITEREKWRVVEQELDGAIGVPGNWWCAMLNGVSGGGGGCSGSPARQGRDVPRRSKSQGTRRLTKCLSTLSYSEPIPARHNLIGSRQYASFGSTVTSTFYLLIIPLFIAHLNVAPAMQMTPQRYDSTLKNEGDKLDSSFSRSRSSSMSSLENISSEAVQCIAFADSYTKKTGTMFRLKGSILTMSFLDCNGALIPYTFESWRDDTKDKQNSVCLICYVSNGHICAYSLPSLRSLIDADFLPLADLRIARTFSFSNHGHGLFLCSPTEIQKFTVSAEFCASLSEMVGELFLPHEMPEAPKESFFKGLFGGGSRSLDREEL</sequence>
<dbReference type="GO" id="GO:0019905">
    <property type="term" value="F:syntaxin binding"/>
    <property type="evidence" value="ECO:0007669"/>
    <property type="project" value="TreeGrafter"/>
</dbReference>
<dbReference type="GO" id="GO:0005886">
    <property type="term" value="C:plasma membrane"/>
    <property type="evidence" value="ECO:0007669"/>
    <property type="project" value="TreeGrafter"/>
</dbReference>
<protein>
    <recommendedName>
        <fullName evidence="3">Lethal giant larvae (Lgl)-like C-terminal domain-containing protein</fullName>
    </recommendedName>
</protein>
<dbReference type="Pfam" id="PF08596">
    <property type="entry name" value="Lgl_C"/>
    <property type="match status" value="1"/>
</dbReference>
<feature type="transmembrane region" description="Helical" evidence="2">
    <location>
        <begin position="191"/>
        <end position="216"/>
    </location>
</feature>
<dbReference type="PANTHER" id="PTHR10241:SF25">
    <property type="entry name" value="TOMOSYN, ISOFORM C"/>
    <property type="match status" value="1"/>
</dbReference>
<feature type="domain" description="Lethal giant larvae (Lgl)-like C-terminal" evidence="3">
    <location>
        <begin position="308"/>
        <end position="379"/>
    </location>
</feature>